<keyword evidence="1" id="KW-0479">Metal-binding</keyword>
<dbReference type="SUPFAM" id="SSF54292">
    <property type="entry name" value="2Fe-2S ferredoxin-like"/>
    <property type="match status" value="1"/>
</dbReference>
<comment type="cofactor">
    <cofactor evidence="2">
        <name>[2Fe-2S] cluster</name>
        <dbReference type="ChEBI" id="CHEBI:190135"/>
    </cofactor>
</comment>
<dbReference type="CDD" id="cd00207">
    <property type="entry name" value="fer2"/>
    <property type="match status" value="1"/>
</dbReference>
<dbReference type="PROSITE" id="PS51384">
    <property type="entry name" value="FAD_FR"/>
    <property type="match status" value="1"/>
</dbReference>
<dbReference type="Gene3D" id="3.40.50.80">
    <property type="entry name" value="Nucleotide-binding domain of ferredoxin-NADP reductase (FNR) module"/>
    <property type="match status" value="1"/>
</dbReference>
<keyword evidence="1" id="KW-0408">Iron</keyword>
<feature type="domain" description="FAD-binding FR-type" evidence="4">
    <location>
        <begin position="101"/>
        <end position="202"/>
    </location>
</feature>
<dbReference type="InterPro" id="IPR001433">
    <property type="entry name" value="OxRdtase_FAD/NAD-bd"/>
</dbReference>
<dbReference type="InterPro" id="IPR036010">
    <property type="entry name" value="2Fe-2S_ferredoxin-like_sf"/>
</dbReference>
<accession>G6YS18</accession>
<dbReference type="InterPro" id="IPR008333">
    <property type="entry name" value="Cbr1-like_FAD-bd_dom"/>
</dbReference>
<dbReference type="RefSeq" id="WP_008172175.1">
    <property type="nucleotide sequence ID" value="NZ_AGTR01000029.1"/>
</dbReference>
<dbReference type="SUPFAM" id="SSF63380">
    <property type="entry name" value="Riboflavin synthase domain-like"/>
    <property type="match status" value="1"/>
</dbReference>
<dbReference type="GO" id="GO:0016491">
    <property type="term" value="F:oxidoreductase activity"/>
    <property type="evidence" value="ECO:0007669"/>
    <property type="project" value="InterPro"/>
</dbReference>
<dbReference type="PATRIC" id="fig|1094979.3.peg.1595"/>
<protein>
    <submittedName>
        <fullName evidence="5">Ferredoxin--NAD(+) reductase FAD/NAD(P)-binding protein</fullName>
    </submittedName>
</protein>
<gene>
    <name evidence="5" type="ORF">KYE_08253</name>
</gene>
<dbReference type="PANTHER" id="PTHR47354">
    <property type="entry name" value="NADH OXIDOREDUCTASE HCR"/>
    <property type="match status" value="1"/>
</dbReference>
<dbReference type="Proteomes" id="UP000003208">
    <property type="component" value="Unassembled WGS sequence"/>
</dbReference>
<proteinExistence type="predicted"/>
<dbReference type="PRINTS" id="PR00410">
    <property type="entry name" value="PHEHYDRXLASE"/>
</dbReference>
<dbReference type="GO" id="GO:0051537">
    <property type="term" value="F:2 iron, 2 sulfur cluster binding"/>
    <property type="evidence" value="ECO:0007669"/>
    <property type="project" value="InterPro"/>
</dbReference>
<keyword evidence="6" id="KW-1185">Reference proteome</keyword>
<evidence type="ECO:0000256" key="2">
    <source>
        <dbReference type="ARBA" id="ARBA00034078"/>
    </source>
</evidence>
<dbReference type="Pfam" id="PF00970">
    <property type="entry name" value="FAD_binding_6"/>
    <property type="match status" value="1"/>
</dbReference>
<evidence type="ECO:0000313" key="5">
    <source>
        <dbReference type="EMBL" id="EHJ05018.1"/>
    </source>
</evidence>
<organism evidence="5 6">
    <name type="scientific">Marinobacter manganoxydans MnI7-9</name>
    <dbReference type="NCBI Taxonomy" id="1094979"/>
    <lineage>
        <taxon>Bacteria</taxon>
        <taxon>Pseudomonadati</taxon>
        <taxon>Pseudomonadota</taxon>
        <taxon>Gammaproteobacteria</taxon>
        <taxon>Pseudomonadales</taxon>
        <taxon>Marinobacteraceae</taxon>
        <taxon>Marinobacter</taxon>
    </lineage>
</organism>
<name>G6YS18_9GAMM</name>
<dbReference type="InterPro" id="IPR017938">
    <property type="entry name" value="Riboflavin_synthase-like_b-brl"/>
</dbReference>
<dbReference type="InterPro" id="IPR006058">
    <property type="entry name" value="2Fe2S_fd_BS"/>
</dbReference>
<dbReference type="PANTHER" id="PTHR47354:SF5">
    <property type="entry name" value="PROTEIN RFBI"/>
    <property type="match status" value="1"/>
</dbReference>
<dbReference type="SUPFAM" id="SSF52343">
    <property type="entry name" value="Ferredoxin reductase-like, C-terminal NADP-linked domain"/>
    <property type="match status" value="1"/>
</dbReference>
<dbReference type="PROSITE" id="PS51085">
    <property type="entry name" value="2FE2S_FER_2"/>
    <property type="match status" value="1"/>
</dbReference>
<dbReference type="InterPro" id="IPR017927">
    <property type="entry name" value="FAD-bd_FR_type"/>
</dbReference>
<evidence type="ECO:0000259" key="4">
    <source>
        <dbReference type="PROSITE" id="PS51384"/>
    </source>
</evidence>
<evidence type="ECO:0000313" key="6">
    <source>
        <dbReference type="Proteomes" id="UP000003208"/>
    </source>
</evidence>
<evidence type="ECO:0000256" key="1">
    <source>
        <dbReference type="ARBA" id="ARBA00023014"/>
    </source>
</evidence>
<reference evidence="5 6" key="1">
    <citation type="journal article" date="2012" name="J. Bacteriol.">
        <title>Genome sequence of deep-sea manganese-oxidizing bacterium Marinobacter manganoxydans MnI7-9.</title>
        <authorList>
            <person name="Wang H."/>
            <person name="Li H."/>
            <person name="Shao Z."/>
            <person name="Liao S."/>
            <person name="Johnstone L."/>
            <person name="Rensing C."/>
            <person name="Wang G."/>
        </authorList>
    </citation>
    <scope>NUCLEOTIDE SEQUENCE [LARGE SCALE GENOMIC DNA]</scope>
    <source>
        <strain evidence="5 6">MnI7-9</strain>
    </source>
</reference>
<dbReference type="Gene3D" id="3.10.20.30">
    <property type="match status" value="1"/>
</dbReference>
<dbReference type="Pfam" id="PF00111">
    <property type="entry name" value="Fer2"/>
    <property type="match status" value="1"/>
</dbReference>
<sequence length="339" mass="37399">MPTIKIEGTGEQFEQTESQDCILRAGLTAGYGLAYECNSGGCGTCKFQLIEGEIEEPWPTAPALSARDIKKGRKLACQCKAKTDLVIKMRTDPEYAPINLPARFEATLSSRRDVTSDIVEFCFQAPDSSDAKFLPGQYAMLTFPDGRGPRAYSMSNLPNGDGVWEFWIRRKPGGEVSGALFDELRVGGRIVVDGPYGHAYLRAESERDILCIAGGSGISPMLSIARGVLMDPDMEGRQVHFYFGGRTPEDLCGLDELKALPGFDRRVHYRPAISMPEYASDWTGDTGFIHEIVENQLGNELSRFECYLAGPPPMVQATTKMLQLQGNVPTGQIHYDPFY</sequence>
<feature type="domain" description="2Fe-2S ferredoxin-type" evidence="3">
    <location>
        <begin position="1"/>
        <end position="93"/>
    </location>
</feature>
<dbReference type="InterPro" id="IPR012675">
    <property type="entry name" value="Beta-grasp_dom_sf"/>
</dbReference>
<dbReference type="PROSITE" id="PS00197">
    <property type="entry name" value="2FE2S_FER_1"/>
    <property type="match status" value="1"/>
</dbReference>
<dbReference type="Gene3D" id="2.40.30.10">
    <property type="entry name" value="Translation factors"/>
    <property type="match status" value="1"/>
</dbReference>
<dbReference type="EMBL" id="AGTR01000029">
    <property type="protein sequence ID" value="EHJ05018.1"/>
    <property type="molecule type" value="Genomic_DNA"/>
</dbReference>
<evidence type="ECO:0000259" key="3">
    <source>
        <dbReference type="PROSITE" id="PS51085"/>
    </source>
</evidence>
<dbReference type="InterPro" id="IPR039261">
    <property type="entry name" value="FNR_nucleotide-bd"/>
</dbReference>
<dbReference type="AlphaFoldDB" id="G6YS18"/>
<dbReference type="CDD" id="cd06190">
    <property type="entry name" value="T4MO_e_transfer_like"/>
    <property type="match status" value="1"/>
</dbReference>
<dbReference type="InterPro" id="IPR001041">
    <property type="entry name" value="2Fe-2S_ferredoxin-type"/>
</dbReference>
<dbReference type="Pfam" id="PF00175">
    <property type="entry name" value="NAD_binding_1"/>
    <property type="match status" value="1"/>
</dbReference>
<dbReference type="InterPro" id="IPR050415">
    <property type="entry name" value="MRET"/>
</dbReference>
<keyword evidence="1" id="KW-0411">Iron-sulfur</keyword>